<name>D3RZS8_FERPA</name>
<reference evidence="2" key="1">
    <citation type="submission" date="2010-02" db="EMBL/GenBank/DDBJ databases">
        <title>Complete sequence of Ferroglobus placidus DSM 10642.</title>
        <authorList>
            <consortium name="US DOE Joint Genome Institute"/>
            <person name="Lucas S."/>
            <person name="Copeland A."/>
            <person name="Lapidus A."/>
            <person name="Cheng J.-F."/>
            <person name="Bruce D."/>
            <person name="Goodwin L."/>
            <person name="Pitluck S."/>
            <person name="Saunders E."/>
            <person name="Brettin T."/>
            <person name="Detter J.C."/>
            <person name="Han C."/>
            <person name="Tapia R."/>
            <person name="Larimer F."/>
            <person name="Land M."/>
            <person name="Hauser L."/>
            <person name="Kyrpides N."/>
            <person name="Ivanova N."/>
            <person name="Holmes D."/>
            <person name="Lovley D."/>
            <person name="Kyrpides N."/>
            <person name="Anderson I.J."/>
            <person name="Woyke T."/>
        </authorList>
    </citation>
    <scope>NUCLEOTIDE SEQUENCE [LARGE SCALE GENOMIC DNA]</scope>
    <source>
        <strain evidence="2">DSM 10642 / AEDII12DO</strain>
    </source>
</reference>
<dbReference type="AlphaFoldDB" id="D3RZS8"/>
<dbReference type="OrthoDB" id="137267at2157"/>
<dbReference type="eggNOG" id="arCOG04824">
    <property type="taxonomic scope" value="Archaea"/>
</dbReference>
<dbReference type="EMBL" id="CP001899">
    <property type="protein sequence ID" value="ADC65991.1"/>
    <property type="molecule type" value="Genomic_DNA"/>
</dbReference>
<dbReference type="HOGENOM" id="CLU_081549_0_0_2"/>
<dbReference type="GeneID" id="8779377"/>
<dbReference type="RefSeq" id="WP_012966330.1">
    <property type="nucleotide sequence ID" value="NC_013849.1"/>
</dbReference>
<protein>
    <submittedName>
        <fullName evidence="1">Conserved protein, putative</fullName>
    </submittedName>
</protein>
<dbReference type="STRING" id="589924.Ferp_1848"/>
<dbReference type="PaxDb" id="589924-Ferp_1848"/>
<gene>
    <name evidence="1" type="ordered locus">Ferp_1848</name>
</gene>
<dbReference type="Proteomes" id="UP000002613">
    <property type="component" value="Chromosome"/>
</dbReference>
<reference evidence="1 2" key="2">
    <citation type="journal article" date="2011" name="Stand. Genomic Sci.">
        <title>Complete genome sequence of Ferroglobus placidus AEDII12DO.</title>
        <authorList>
            <person name="Anderson I."/>
            <person name="Risso C."/>
            <person name="Holmes D."/>
            <person name="Lucas S."/>
            <person name="Copeland A."/>
            <person name="Lapidus A."/>
            <person name="Cheng J.F."/>
            <person name="Bruce D."/>
            <person name="Goodwin L."/>
            <person name="Pitluck S."/>
            <person name="Saunders E."/>
            <person name="Brettin T."/>
            <person name="Detter J.C."/>
            <person name="Han C."/>
            <person name="Tapia R."/>
            <person name="Larimer F."/>
            <person name="Land M."/>
            <person name="Hauser L."/>
            <person name="Woyke T."/>
            <person name="Lovley D."/>
            <person name="Kyrpides N."/>
            <person name="Ivanova N."/>
        </authorList>
    </citation>
    <scope>NUCLEOTIDE SEQUENCE [LARGE SCALE GENOMIC DNA]</scope>
    <source>
        <strain evidence="2">DSM 10642 / AEDII12DO</strain>
    </source>
</reference>
<organism evidence="1 2">
    <name type="scientific">Ferroglobus placidus (strain DSM 10642 / AEDII12DO)</name>
    <dbReference type="NCBI Taxonomy" id="589924"/>
    <lineage>
        <taxon>Archaea</taxon>
        <taxon>Methanobacteriati</taxon>
        <taxon>Methanobacteriota</taxon>
        <taxon>Archaeoglobi</taxon>
        <taxon>Archaeoglobales</taxon>
        <taxon>Archaeoglobaceae</taxon>
        <taxon>Ferroglobus</taxon>
    </lineage>
</organism>
<accession>D3RZS8</accession>
<dbReference type="KEGG" id="fpl:Ferp_1848"/>
<evidence type="ECO:0000313" key="1">
    <source>
        <dbReference type="EMBL" id="ADC65991.1"/>
    </source>
</evidence>
<evidence type="ECO:0000313" key="2">
    <source>
        <dbReference type="Proteomes" id="UP000002613"/>
    </source>
</evidence>
<sequence length="333" mass="37860">MTWNCYLTIFKAESPIHIGYRQVGILKTTRYYITGRAMWGAITANLTRALFDNPTPEDYQAVGNFVKENIKTTYFYPAIEKGKVKNPNEWSEIEVENHLVFLPEYTEEGLKFGKLSKEVFEQTFIGSFVSTALDSTSKTAEEGSLHEFEFIKNEIRIAESRDSIDVYWVGYIFVNCNETKAKSCEGKKEKKEYDVKISEENGEIKITFKNRGIEYTASLKRDVLNMLLVGGERNYGLGRLKLEEMKKKKNEVFNEFEFETSDKITFKNLDVAISHVKLSGTELELGEIEPLVGLEWSEKGAGQEVSSAEICAIPGSKLKTDSFVLRAYGILGK</sequence>
<proteinExistence type="predicted"/>
<keyword evidence="2" id="KW-1185">Reference proteome</keyword>